<dbReference type="InterPro" id="IPR003210">
    <property type="entry name" value="Signal_recog_particle_SRP14"/>
</dbReference>
<feature type="compositionally biased region" description="Polar residues" evidence="9">
    <location>
        <begin position="101"/>
        <end position="122"/>
    </location>
</feature>
<dbReference type="AlphaFoldDB" id="A0A0R3T316"/>
<evidence type="ECO:0000256" key="7">
    <source>
        <dbReference type="ARBA" id="ARBA00023274"/>
    </source>
</evidence>
<evidence type="ECO:0000256" key="9">
    <source>
        <dbReference type="SAM" id="MobiDB-lite"/>
    </source>
</evidence>
<accession>A0A0R3T316</accession>
<evidence type="ECO:0000313" key="11">
    <source>
        <dbReference type="Proteomes" id="UP000278807"/>
    </source>
</evidence>
<evidence type="ECO:0000256" key="6">
    <source>
        <dbReference type="ARBA" id="ARBA00023135"/>
    </source>
</evidence>
<keyword evidence="11" id="KW-1185">Reference proteome</keyword>
<gene>
    <name evidence="10" type="ORF">HNAJ_LOCUS1371</name>
</gene>
<dbReference type="SUPFAM" id="SSF54762">
    <property type="entry name" value="Signal recognition particle alu RNA binding heterodimer, SRP9/14"/>
    <property type="match status" value="1"/>
</dbReference>
<keyword evidence="6 8" id="KW-0733">Signal recognition particle</keyword>
<dbReference type="GO" id="GO:0005786">
    <property type="term" value="C:signal recognition particle, endoplasmic reticulum targeting"/>
    <property type="evidence" value="ECO:0007669"/>
    <property type="project" value="UniProtKB-UniRule"/>
</dbReference>
<evidence type="ECO:0000313" key="12">
    <source>
        <dbReference type="WBParaSite" id="HNAJ_0000137201-mRNA-1"/>
    </source>
</evidence>
<dbReference type="GO" id="GO:0030942">
    <property type="term" value="F:endoplasmic reticulum signal peptide binding"/>
    <property type="evidence" value="ECO:0007669"/>
    <property type="project" value="UniProtKB-UniRule"/>
</dbReference>
<feature type="region of interest" description="Disordered" evidence="9">
    <location>
        <begin position="89"/>
        <end position="122"/>
    </location>
</feature>
<sequence length="122" mass="13742">MLLDNDIFLSKLTQLFLESKSGKSLYITMKRHDGRTKPLPKLKELRPSSGEHCCLLRAVLGNKKISTIVYQKDMNKFHQAYSTVIRGNMDGLKKRDRRSAATLQVPQSSARNRPSAPSTNAP</sequence>
<dbReference type="GO" id="GO:0008312">
    <property type="term" value="F:7S RNA binding"/>
    <property type="evidence" value="ECO:0007669"/>
    <property type="project" value="UniProtKB-UniRule"/>
</dbReference>
<dbReference type="GO" id="GO:0006614">
    <property type="term" value="P:SRP-dependent cotranslational protein targeting to membrane"/>
    <property type="evidence" value="ECO:0007669"/>
    <property type="project" value="UniProtKB-UniRule"/>
</dbReference>
<dbReference type="STRING" id="102285.A0A0R3T316"/>
<evidence type="ECO:0000256" key="3">
    <source>
        <dbReference type="ARBA" id="ARBA00017926"/>
    </source>
</evidence>
<dbReference type="FunFam" id="3.30.720.10:FF:000003">
    <property type="entry name" value="Signal recognition particle 14"/>
    <property type="match status" value="1"/>
</dbReference>
<keyword evidence="7 8" id="KW-0687">Ribonucleoprotein</keyword>
<dbReference type="Gene3D" id="3.30.720.10">
    <property type="entry name" value="Signal recognition particle alu RNA binding heterodimer, srp9/1"/>
    <property type="match status" value="1"/>
</dbReference>
<proteinExistence type="inferred from homology"/>
<reference evidence="12" key="1">
    <citation type="submission" date="2017-02" db="UniProtKB">
        <authorList>
            <consortium name="WormBaseParasite"/>
        </authorList>
    </citation>
    <scope>IDENTIFICATION</scope>
</reference>
<comment type="function">
    <text evidence="8">Component of the signal recognition particle (SRP) complex, a ribonucleoprotein complex that mediates the cotranslational targeting of secretory and membrane proteins to the endoplasmic reticulum (ER). SRP9 together with SRP14 and the Alu portion of the SRP RNA, constitutes the elongation arrest domain of SRP. The complex of SRP9 and SRP14 is required for SRP RNA binding.</text>
</comment>
<dbReference type="WBParaSite" id="HNAJ_0000137201-mRNA-1">
    <property type="protein sequence ID" value="HNAJ_0000137201-mRNA-1"/>
    <property type="gene ID" value="HNAJ_0000137201"/>
</dbReference>
<dbReference type="EMBL" id="UZAE01000523">
    <property type="protein sequence ID" value="VDN97230.1"/>
    <property type="molecule type" value="Genomic_DNA"/>
</dbReference>
<protein>
    <recommendedName>
        <fullName evidence="3 8">Signal recognition particle 14 kDa protein</fullName>
        <shortName evidence="8">SRP14</shortName>
    </recommendedName>
</protein>
<reference evidence="10 11" key="2">
    <citation type="submission" date="2018-11" db="EMBL/GenBank/DDBJ databases">
        <authorList>
            <consortium name="Pathogen Informatics"/>
        </authorList>
    </citation>
    <scope>NUCLEOTIDE SEQUENCE [LARGE SCALE GENOMIC DNA]</scope>
</reference>
<comment type="subcellular location">
    <subcellularLocation>
        <location evidence="1 8">Cytoplasm</location>
    </subcellularLocation>
</comment>
<evidence type="ECO:0000256" key="4">
    <source>
        <dbReference type="ARBA" id="ARBA00022490"/>
    </source>
</evidence>
<dbReference type="InterPro" id="IPR009018">
    <property type="entry name" value="Signal_recog_particle_SRP9/14"/>
</dbReference>
<dbReference type="PANTHER" id="PTHR12013">
    <property type="entry name" value="SIGNAL RECOGNITION PARTICLE 14 KD PROTEIN"/>
    <property type="match status" value="1"/>
</dbReference>
<keyword evidence="4 8" id="KW-0963">Cytoplasm</keyword>
<evidence type="ECO:0000313" key="10">
    <source>
        <dbReference type="EMBL" id="VDN97230.1"/>
    </source>
</evidence>
<dbReference type="Proteomes" id="UP000278807">
    <property type="component" value="Unassembled WGS sequence"/>
</dbReference>
<organism evidence="12">
    <name type="scientific">Rodentolepis nana</name>
    <name type="common">Dwarf tapeworm</name>
    <name type="synonym">Hymenolepis nana</name>
    <dbReference type="NCBI Taxonomy" id="102285"/>
    <lineage>
        <taxon>Eukaryota</taxon>
        <taxon>Metazoa</taxon>
        <taxon>Spiralia</taxon>
        <taxon>Lophotrochozoa</taxon>
        <taxon>Platyhelminthes</taxon>
        <taxon>Cestoda</taxon>
        <taxon>Eucestoda</taxon>
        <taxon>Cyclophyllidea</taxon>
        <taxon>Hymenolepididae</taxon>
        <taxon>Rodentolepis</taxon>
    </lineage>
</organism>
<name>A0A0R3T316_RODNA</name>
<dbReference type="OrthoDB" id="19209at2759"/>
<comment type="subunit">
    <text evidence="8">Heterodimer with SRP9; binds RNA as heterodimer. Component of a signal recognition particle (SRP) complex that consists of a 7SL RNA molecule of 300 nucleotides and six protein subunits: SRP72, SRP68, SRP54, SRP19, SRP14 and SRP9.</text>
</comment>
<evidence type="ECO:0000256" key="2">
    <source>
        <dbReference type="ARBA" id="ARBA00010349"/>
    </source>
</evidence>
<dbReference type="Pfam" id="PF02290">
    <property type="entry name" value="SRP14"/>
    <property type="match status" value="1"/>
</dbReference>
<keyword evidence="5 8" id="KW-0694">RNA-binding</keyword>
<evidence type="ECO:0000256" key="1">
    <source>
        <dbReference type="ARBA" id="ARBA00004496"/>
    </source>
</evidence>
<evidence type="ECO:0000256" key="5">
    <source>
        <dbReference type="ARBA" id="ARBA00022884"/>
    </source>
</evidence>
<comment type="similarity">
    <text evidence="2 8">Belongs to the SRP14 family.</text>
</comment>
<evidence type="ECO:0000256" key="8">
    <source>
        <dbReference type="RuleBase" id="RU368100"/>
    </source>
</evidence>